<dbReference type="EMBL" id="PQXL01000020">
    <property type="protein sequence ID" value="THV54779.1"/>
    <property type="molecule type" value="Genomic_DNA"/>
</dbReference>
<evidence type="ECO:0000313" key="2">
    <source>
        <dbReference type="Proteomes" id="UP000308671"/>
    </source>
</evidence>
<name>A0A4S8RJ76_9HELO</name>
<organism evidence="1 2">
    <name type="scientific">Botrytis galanthina</name>
    <dbReference type="NCBI Taxonomy" id="278940"/>
    <lineage>
        <taxon>Eukaryota</taxon>
        <taxon>Fungi</taxon>
        <taxon>Dikarya</taxon>
        <taxon>Ascomycota</taxon>
        <taxon>Pezizomycotina</taxon>
        <taxon>Leotiomycetes</taxon>
        <taxon>Helotiales</taxon>
        <taxon>Sclerotiniaceae</taxon>
        <taxon>Botrytis</taxon>
    </lineage>
</organism>
<dbReference type="Proteomes" id="UP000308671">
    <property type="component" value="Unassembled WGS sequence"/>
</dbReference>
<reference evidence="1 2" key="1">
    <citation type="submission" date="2017-12" db="EMBL/GenBank/DDBJ databases">
        <title>Comparative genomics of Botrytis spp.</title>
        <authorList>
            <person name="Valero-Jimenez C.A."/>
            <person name="Tapia P."/>
            <person name="Veloso J."/>
            <person name="Silva-Moreno E."/>
            <person name="Staats M."/>
            <person name="Valdes J.H."/>
            <person name="Van Kan J.A.L."/>
        </authorList>
    </citation>
    <scope>NUCLEOTIDE SEQUENCE [LARGE SCALE GENOMIC DNA]</scope>
    <source>
        <strain evidence="1 2">MUCL435</strain>
    </source>
</reference>
<dbReference type="AlphaFoldDB" id="A0A4S8RJ76"/>
<gene>
    <name evidence="1" type="ORF">BGAL_0020g00330</name>
</gene>
<evidence type="ECO:0000313" key="1">
    <source>
        <dbReference type="EMBL" id="THV54779.1"/>
    </source>
</evidence>
<protein>
    <submittedName>
        <fullName evidence="1">Uncharacterized protein</fullName>
    </submittedName>
</protein>
<sequence>MYQTQNEAERLFYRRKAHLLDSQHTLFNELITPTTYDMEFLGLTDKEYSTKDNSDHRVRAFYHPRDPPESSQELLRARSACVQTTAMRRYSRDNTTEDTADIWTRFTAMDSPEKSRQDFGVPSSILSTLDPRMRDVIIFDRYSKTADDYKPRLCQRAPIEQAKESYWITLPNQHPVPYQSQFNVIIDKTPPQLRLTKRKLVKYIFDMADKHIIEKYYSRGSDVVLYRTELLVWENIFGNLDDKNPFPGEDPEENSDSEPFRMAPGYIMRIYQSQLEILVNLVRFRGYMGKDGGIPYSEKLLHLKYKQCYDRVERSKILSSTPDFFQYSVEKVFSAQIGKPTLPLVIPSLHAN</sequence>
<proteinExistence type="predicted"/>
<accession>A0A4S8RJ76</accession>
<comment type="caution">
    <text evidence="1">The sequence shown here is derived from an EMBL/GenBank/DDBJ whole genome shotgun (WGS) entry which is preliminary data.</text>
</comment>
<keyword evidence="2" id="KW-1185">Reference proteome</keyword>